<evidence type="ECO:0008006" key="3">
    <source>
        <dbReference type="Google" id="ProtNLM"/>
    </source>
</evidence>
<dbReference type="Proteomes" id="UP000027143">
    <property type="component" value="Unassembled WGS sequence"/>
</dbReference>
<keyword evidence="2" id="KW-1185">Reference proteome</keyword>
<comment type="caution">
    <text evidence="1">The sequence shown here is derived from an EMBL/GenBank/DDBJ whole genome shotgun (WGS) entry which is preliminary data.</text>
</comment>
<name>A0ABR4SR14_BARQI</name>
<organism evidence="1 2">
    <name type="scientific">Bartonella quintana JK 68</name>
    <dbReference type="NCBI Taxonomy" id="1134503"/>
    <lineage>
        <taxon>Bacteria</taxon>
        <taxon>Pseudomonadati</taxon>
        <taxon>Pseudomonadota</taxon>
        <taxon>Alphaproteobacteria</taxon>
        <taxon>Hyphomicrobiales</taxon>
        <taxon>Bartonellaceae</taxon>
        <taxon>Bartonella</taxon>
    </lineage>
</organism>
<proteinExistence type="predicted"/>
<evidence type="ECO:0000313" key="1">
    <source>
        <dbReference type="EMBL" id="KEC66950.1"/>
    </source>
</evidence>
<dbReference type="InterPro" id="IPR029044">
    <property type="entry name" value="Nucleotide-diphossugar_trans"/>
</dbReference>
<dbReference type="Gene3D" id="3.90.550.20">
    <property type="match status" value="1"/>
</dbReference>
<protein>
    <recommendedName>
        <fullName evidence="3">Alpha 1,4-glycosyltransferase domain-containing protein</fullName>
    </recommendedName>
</protein>
<reference evidence="1 2" key="1">
    <citation type="submission" date="2012-04" db="EMBL/GenBank/DDBJ databases">
        <title>The Genome Sequence of Bartonella quintana JK 68.</title>
        <authorList>
            <consortium name="The Broad Institute Genome Sequencing Platform"/>
            <consortium name="The Broad Institute Genome Sequencing Center for Infectious Disease"/>
            <person name="Feldgarden M."/>
            <person name="Kirby J."/>
            <person name="Kosoy M."/>
            <person name="Birtles R."/>
            <person name="Probert W.S."/>
            <person name="Chiaraviglio L."/>
            <person name="Walker B."/>
            <person name="Young S.K."/>
            <person name="Zeng Q."/>
            <person name="Gargeya S."/>
            <person name="Fitzgerald M."/>
            <person name="Haas B."/>
            <person name="Abouelleil A."/>
            <person name="Alvarado L."/>
            <person name="Arachchi H.M."/>
            <person name="Berlin A.M."/>
            <person name="Chapman S.B."/>
            <person name="Goldberg J."/>
            <person name="Griggs A."/>
            <person name="Gujja S."/>
            <person name="Hansen M."/>
            <person name="Howarth C."/>
            <person name="Imamovic A."/>
            <person name="Larimer J."/>
            <person name="McCowen C."/>
            <person name="Montmayeur A."/>
            <person name="Murphy C."/>
            <person name="Neiman D."/>
            <person name="Pearson M."/>
            <person name="Priest M."/>
            <person name="Roberts A."/>
            <person name="Saif S."/>
            <person name="Shea T."/>
            <person name="Sisk P."/>
            <person name="Sykes S."/>
            <person name="Wortman J."/>
            <person name="Nusbaum C."/>
            <person name="Birren B."/>
        </authorList>
    </citation>
    <scope>NUCLEOTIDE SEQUENCE [LARGE SCALE GENOMIC DNA]</scope>
    <source>
        <strain evidence="1 2">JK 68</strain>
    </source>
</reference>
<sequence>MVWRTTKTDRLCLSSMVKTGQRIKLFSYDKKVGNLPVGVELHKAESILPRSTIYRLDPNFSDSKPGCTIVQFSDFFRVMLMKYQQGVWLDTDVYLVKQFHPDADKVLFARENALKVDVSALYFPPDNPIIRVFEDYWAGTEIVPEWLGFKRRVWKPFWLKRKKCRFYLEILELRYLAMMVFRDWLNGMIFFMKQSKRELFIIGQGEKLNIFLIQLLALNRLQIHVL</sequence>
<dbReference type="SUPFAM" id="SSF53448">
    <property type="entry name" value="Nucleotide-diphospho-sugar transferases"/>
    <property type="match status" value="1"/>
</dbReference>
<dbReference type="EMBL" id="AHPD01000002">
    <property type="protein sequence ID" value="KEC66950.1"/>
    <property type="molecule type" value="Genomic_DNA"/>
</dbReference>
<evidence type="ECO:0000313" key="2">
    <source>
        <dbReference type="Proteomes" id="UP000027143"/>
    </source>
</evidence>
<accession>A0ABR4SR14</accession>
<gene>
    <name evidence="1" type="ORF">O7U_00224</name>
</gene>